<organism evidence="1 2">
    <name type="scientific">Fusarium equiseti</name>
    <name type="common">Fusarium scirpi</name>
    <dbReference type="NCBI Taxonomy" id="61235"/>
    <lineage>
        <taxon>Eukaryota</taxon>
        <taxon>Fungi</taxon>
        <taxon>Dikarya</taxon>
        <taxon>Ascomycota</taxon>
        <taxon>Pezizomycotina</taxon>
        <taxon>Sordariomycetes</taxon>
        <taxon>Hypocreomycetidae</taxon>
        <taxon>Hypocreales</taxon>
        <taxon>Nectriaceae</taxon>
        <taxon>Fusarium</taxon>
        <taxon>Fusarium incarnatum-equiseti species complex</taxon>
    </lineage>
</organism>
<dbReference type="Proteomes" id="UP001152024">
    <property type="component" value="Unassembled WGS sequence"/>
</dbReference>
<sequence>MPRREPAGRFPLAVLKNIRDSWENTRGDHEQRLSEILGQPWTISVDPPALYPYAEDDWAQQCLGDVIARSVPFISRFLTWAKVLIQNVPQTLHFPSLLTLFVLLRYVEDVVDQLRYFVGLHGDEVKGEINEICSAHILTLDYDDTKTVDYCGIRVSPEGKLMIVFNENRFGTNTSSAAEGDNLTNALNDVPSPKPMSFVVRSSIRRDYDPRIREIQEKLKRILKQEVSLVPNFEANFEELKGNAGDDLNWRNFGNAHLSYFDALAVQLEYQKFGEDDMLQEGLLEIMPKNAIHIRVVDQTKRTYNEVIAEDGILCLQTTPNHFGINASDVASDIVNIL</sequence>
<keyword evidence="2" id="KW-1185">Reference proteome</keyword>
<evidence type="ECO:0000313" key="1">
    <source>
        <dbReference type="EMBL" id="KAJ4124240.1"/>
    </source>
</evidence>
<comment type="caution">
    <text evidence="1">The sequence shown here is derived from an EMBL/GenBank/DDBJ whole genome shotgun (WGS) entry which is preliminary data.</text>
</comment>
<accession>A0ABQ8R2Y1</accession>
<dbReference type="EMBL" id="JAOQBH010000016">
    <property type="protein sequence ID" value="KAJ4124240.1"/>
    <property type="molecule type" value="Genomic_DNA"/>
</dbReference>
<name>A0ABQ8R2Y1_FUSEQ</name>
<reference evidence="1" key="1">
    <citation type="submission" date="2022-09" db="EMBL/GenBank/DDBJ databases">
        <title>Fusarium specimens isolated from Avocado Roots.</title>
        <authorList>
            <person name="Stajich J."/>
            <person name="Roper C."/>
            <person name="Heimlech-Rivalta G."/>
        </authorList>
    </citation>
    <scope>NUCLEOTIDE SEQUENCE</scope>
    <source>
        <strain evidence="1">CF00095</strain>
    </source>
</reference>
<proteinExistence type="predicted"/>
<evidence type="ECO:0000313" key="2">
    <source>
        <dbReference type="Proteomes" id="UP001152024"/>
    </source>
</evidence>
<gene>
    <name evidence="1" type="ORF">NW768_009596</name>
</gene>
<protein>
    <submittedName>
        <fullName evidence="1">Uncharacterized protein</fullName>
    </submittedName>
</protein>